<dbReference type="OrthoDB" id="9802264at2"/>
<dbReference type="Gene3D" id="3.40.50.300">
    <property type="entry name" value="P-loop containing nucleotide triphosphate hydrolases"/>
    <property type="match status" value="1"/>
</dbReference>
<dbReference type="GO" id="GO:0015408">
    <property type="term" value="F:ABC-type ferric iron transporter activity"/>
    <property type="evidence" value="ECO:0007669"/>
    <property type="project" value="InterPro"/>
</dbReference>
<reference evidence="12" key="1">
    <citation type="submission" date="2017-02" db="EMBL/GenBank/DDBJ databases">
        <authorList>
            <person name="Varghese N."/>
            <person name="Submissions S."/>
        </authorList>
    </citation>
    <scope>NUCLEOTIDE SEQUENCE [LARGE SCALE GENOMIC DNA]</scope>
    <source>
        <strain evidence="12">ATCC BAA-73</strain>
    </source>
</reference>
<dbReference type="EC" id="7.6.2.9" evidence="9"/>
<dbReference type="Gene3D" id="2.40.50.100">
    <property type="match status" value="1"/>
</dbReference>
<dbReference type="STRING" id="142842.SAMN02745118_00620"/>
<dbReference type="InterPro" id="IPR015853">
    <property type="entry name" value="ABC_transpr_FbpC"/>
</dbReference>
<dbReference type="InterPro" id="IPR012340">
    <property type="entry name" value="NA-bd_OB-fold"/>
</dbReference>
<dbReference type="Gene3D" id="2.40.50.140">
    <property type="entry name" value="Nucleic acid-binding proteins"/>
    <property type="match status" value="1"/>
</dbReference>
<keyword evidence="7" id="KW-0406">Ion transport</keyword>
<keyword evidence="8" id="KW-0472">Membrane</keyword>
<dbReference type="InterPro" id="IPR003439">
    <property type="entry name" value="ABC_transporter-like_ATP-bd"/>
</dbReference>
<dbReference type="CDD" id="cd03259">
    <property type="entry name" value="ABC_Carb_Solutes_like"/>
    <property type="match status" value="1"/>
</dbReference>
<keyword evidence="5" id="KW-0067">ATP-binding</keyword>
<keyword evidence="3" id="KW-0410">Iron transport</keyword>
<dbReference type="FunFam" id="3.40.50.300:FF:000425">
    <property type="entry name" value="Probable ABC transporter, ATP-binding subunit"/>
    <property type="match status" value="1"/>
</dbReference>
<dbReference type="Pfam" id="PF00005">
    <property type="entry name" value="ABC_tran"/>
    <property type="match status" value="1"/>
</dbReference>
<evidence type="ECO:0000256" key="6">
    <source>
        <dbReference type="ARBA" id="ARBA00023004"/>
    </source>
</evidence>
<keyword evidence="2" id="KW-1003">Cell membrane</keyword>
<dbReference type="RefSeq" id="WP_078809120.1">
    <property type="nucleotide sequence ID" value="NZ_FUWM01000005.1"/>
</dbReference>
<dbReference type="InterPro" id="IPR008995">
    <property type="entry name" value="Mo/tungstate-bd_C_term_dom"/>
</dbReference>
<evidence type="ECO:0000256" key="4">
    <source>
        <dbReference type="ARBA" id="ARBA00022741"/>
    </source>
</evidence>
<dbReference type="Proteomes" id="UP000190625">
    <property type="component" value="Unassembled WGS sequence"/>
</dbReference>
<dbReference type="Pfam" id="PF08402">
    <property type="entry name" value="TOBE_2"/>
    <property type="match status" value="1"/>
</dbReference>
<evidence type="ECO:0000313" key="12">
    <source>
        <dbReference type="Proteomes" id="UP000190625"/>
    </source>
</evidence>
<accession>A0A1T4K5B5</accession>
<feature type="domain" description="ABC transporter" evidence="10">
    <location>
        <begin position="4"/>
        <end position="234"/>
    </location>
</feature>
<keyword evidence="1" id="KW-0813">Transport</keyword>
<keyword evidence="12" id="KW-1185">Reference proteome</keyword>
<sequence>MVEISLKDLTKSFDDELVIDSLDLTIKPGELVALLGPSGCGKTTTLKIISGLLVPDAGDILFDQESVLSVSAETRGAVLVFQEYLLFPHMNVADNIGFGLKMRGESKENIHKRVTELLELVSLTGYEEDYPHELSGGQRQRIALARSLAINPQVLLLDEPLSNLDANLREEMQNLIRNLHVEENMTTIFVTHDRDEAMLMADRIAVMNEGQIEQYGKPEKLYKKPETKFVADFFGKTNYIKGRIEAGKFHFMNSYLSVSNEVTTFNIEEYEGKTIEAMIRPEFIEFITNDYEEKQDKKLYLSGTISERRFVGERVFYQIDIGEQILRVTTLPQFSLSIGDEVNMKINLENIWFME</sequence>
<organism evidence="11 12">
    <name type="scientific">Selenihalanaerobacter shriftii</name>
    <dbReference type="NCBI Taxonomy" id="142842"/>
    <lineage>
        <taxon>Bacteria</taxon>
        <taxon>Bacillati</taxon>
        <taxon>Bacillota</taxon>
        <taxon>Clostridia</taxon>
        <taxon>Halanaerobiales</taxon>
        <taxon>Halobacteroidaceae</taxon>
        <taxon>Selenihalanaerobacter</taxon>
    </lineage>
</organism>
<evidence type="ECO:0000256" key="2">
    <source>
        <dbReference type="ARBA" id="ARBA00022475"/>
    </source>
</evidence>
<dbReference type="GO" id="GO:0005524">
    <property type="term" value="F:ATP binding"/>
    <property type="evidence" value="ECO:0007669"/>
    <property type="project" value="UniProtKB-KW"/>
</dbReference>
<proteinExistence type="predicted"/>
<evidence type="ECO:0000256" key="7">
    <source>
        <dbReference type="ARBA" id="ARBA00023065"/>
    </source>
</evidence>
<dbReference type="InterPro" id="IPR003593">
    <property type="entry name" value="AAA+_ATPase"/>
</dbReference>
<dbReference type="AlphaFoldDB" id="A0A1T4K5B5"/>
<protein>
    <recommendedName>
        <fullName evidence="9">ABC-type quaternary amine transporter</fullName>
        <ecNumber evidence="9">7.6.2.9</ecNumber>
    </recommendedName>
</protein>
<dbReference type="InterPro" id="IPR027417">
    <property type="entry name" value="P-loop_NTPase"/>
</dbReference>
<gene>
    <name evidence="11" type="ORF">SAMN02745118_00620</name>
</gene>
<dbReference type="GO" id="GO:0043190">
    <property type="term" value="C:ATP-binding cassette (ABC) transporter complex"/>
    <property type="evidence" value="ECO:0007669"/>
    <property type="project" value="InterPro"/>
</dbReference>
<dbReference type="GO" id="GO:0016887">
    <property type="term" value="F:ATP hydrolysis activity"/>
    <property type="evidence" value="ECO:0007669"/>
    <property type="project" value="InterPro"/>
</dbReference>
<dbReference type="SMART" id="SM00382">
    <property type="entry name" value="AAA"/>
    <property type="match status" value="1"/>
</dbReference>
<evidence type="ECO:0000256" key="8">
    <source>
        <dbReference type="ARBA" id="ARBA00023136"/>
    </source>
</evidence>
<dbReference type="InterPro" id="IPR017871">
    <property type="entry name" value="ABC_transporter-like_CS"/>
</dbReference>
<evidence type="ECO:0000256" key="1">
    <source>
        <dbReference type="ARBA" id="ARBA00022448"/>
    </source>
</evidence>
<evidence type="ECO:0000259" key="10">
    <source>
        <dbReference type="PROSITE" id="PS50893"/>
    </source>
</evidence>
<evidence type="ECO:0000256" key="5">
    <source>
        <dbReference type="ARBA" id="ARBA00022840"/>
    </source>
</evidence>
<evidence type="ECO:0000313" key="11">
    <source>
        <dbReference type="EMBL" id="SJZ37619.1"/>
    </source>
</evidence>
<dbReference type="EMBL" id="FUWM01000005">
    <property type="protein sequence ID" value="SJZ37619.1"/>
    <property type="molecule type" value="Genomic_DNA"/>
</dbReference>
<name>A0A1T4K5B5_9FIRM</name>
<keyword evidence="6" id="KW-0408">Iron</keyword>
<dbReference type="GO" id="GO:0015418">
    <property type="term" value="F:ABC-type quaternary ammonium compound transporting activity"/>
    <property type="evidence" value="ECO:0007669"/>
    <property type="project" value="UniProtKB-EC"/>
</dbReference>
<dbReference type="PANTHER" id="PTHR42781">
    <property type="entry name" value="SPERMIDINE/PUTRESCINE IMPORT ATP-BINDING PROTEIN POTA"/>
    <property type="match status" value="1"/>
</dbReference>
<keyword evidence="4" id="KW-0547">Nucleotide-binding</keyword>
<dbReference type="InterPro" id="IPR050093">
    <property type="entry name" value="ABC_SmlMolc_Importer"/>
</dbReference>
<dbReference type="SUPFAM" id="SSF50331">
    <property type="entry name" value="MOP-like"/>
    <property type="match status" value="1"/>
</dbReference>
<dbReference type="PROSITE" id="PS50893">
    <property type="entry name" value="ABC_TRANSPORTER_2"/>
    <property type="match status" value="1"/>
</dbReference>
<evidence type="ECO:0000256" key="9">
    <source>
        <dbReference type="ARBA" id="ARBA00066388"/>
    </source>
</evidence>
<dbReference type="PROSITE" id="PS00211">
    <property type="entry name" value="ABC_TRANSPORTER_1"/>
    <property type="match status" value="1"/>
</dbReference>
<dbReference type="InterPro" id="IPR013611">
    <property type="entry name" value="Transp-assoc_OB_typ2"/>
</dbReference>
<dbReference type="SUPFAM" id="SSF52540">
    <property type="entry name" value="P-loop containing nucleoside triphosphate hydrolases"/>
    <property type="match status" value="1"/>
</dbReference>
<dbReference type="PANTHER" id="PTHR42781:SF4">
    <property type="entry name" value="SPERMIDINE_PUTRESCINE IMPORT ATP-BINDING PROTEIN POTA"/>
    <property type="match status" value="1"/>
</dbReference>
<evidence type="ECO:0000256" key="3">
    <source>
        <dbReference type="ARBA" id="ARBA00022496"/>
    </source>
</evidence>